<dbReference type="EC" id="1.14.99.56" evidence="8"/>
<dbReference type="GO" id="GO:0030248">
    <property type="term" value="F:cellulose binding"/>
    <property type="evidence" value="ECO:0007669"/>
    <property type="project" value="UniProtKB-UniRule"/>
</dbReference>
<dbReference type="PANTHER" id="PTHR33353">
    <property type="entry name" value="PUTATIVE (AFU_ORTHOLOGUE AFUA_1G12560)-RELATED"/>
    <property type="match status" value="1"/>
</dbReference>
<keyword evidence="6 8" id="KW-0624">Polysaccharide degradation</keyword>
<organism evidence="11 12">
    <name type="scientific">Armillaria ostoyae</name>
    <name type="common">Armillaria root rot fungus</name>
    <dbReference type="NCBI Taxonomy" id="47428"/>
    <lineage>
        <taxon>Eukaryota</taxon>
        <taxon>Fungi</taxon>
        <taxon>Dikarya</taxon>
        <taxon>Basidiomycota</taxon>
        <taxon>Agaricomycotina</taxon>
        <taxon>Agaricomycetes</taxon>
        <taxon>Agaricomycetidae</taxon>
        <taxon>Agaricales</taxon>
        <taxon>Marasmiineae</taxon>
        <taxon>Physalacriaceae</taxon>
        <taxon>Armillaria</taxon>
    </lineage>
</organism>
<feature type="chain" id="PRO_5012515528" description="AA9 family lytic polysaccharide monooxygenase" evidence="9">
    <location>
        <begin position="22"/>
        <end position="413"/>
    </location>
</feature>
<sequence>MKSSTISLILASAAFFGVANAHSRVWSDWVDGVDQGAGAGVYIRQPPSNSPVKDLTSDDVFCNVDGTTAASGTISIAAGGTLTSEWYHDTRGDDIIASSHVGPIVAYIAPADTTPGEDAWVKIYEEGYDGSEWAVTKLIANEGKVDITIPSTLAAGDYLYRIEILALHESDTLYTANSARGIQLYPSCHQLTVTGSGSTSLPSGVPFPGTYTDDEPGILFNVYNEDASTYVIPGPDVWDGTSSYDTSGYTDGSSASSTAVASTASSTAAASSSAVVASSSSVAAVSSATSATLIATSASASATSAVASSSTIVSSSVSSVVSSSAAVSATARSTTAVATTATATTAAATVTSTGVVDANVCYNNWNTCVAKNRPSTDTTACDAEKTSCLSNAEINYNMVSRAKRDGKFGRLLI</sequence>
<comment type="similarity">
    <text evidence="7">Belongs to the polysaccharide monooxygenase AA9 family.</text>
</comment>
<gene>
    <name evidence="11" type="ORF">ARMOST_00435</name>
</gene>
<dbReference type="PANTHER" id="PTHR33353:SF17">
    <property type="entry name" value="ENDO-BETA-1,4-GLUCANASE D"/>
    <property type="match status" value="1"/>
</dbReference>
<name>A0A284QL34_ARMOS</name>
<dbReference type="OMA" id="YIDSPPN"/>
<keyword evidence="3 8" id="KW-0136">Cellulose degradation</keyword>
<dbReference type="AlphaFoldDB" id="A0A284QL34"/>
<evidence type="ECO:0000256" key="6">
    <source>
        <dbReference type="ARBA" id="ARBA00023326"/>
    </source>
</evidence>
<comment type="catalytic activity">
    <reaction evidence="8">
        <text>[(1-&gt;4)-beta-D-glucosyl]n+m + reduced acceptor + O2 = 4-dehydro-beta-D-glucosyl-[(1-&gt;4)-beta-D-glucosyl]n-1 + [(1-&gt;4)-beta-D-glucosyl]m + acceptor + H2O.</text>
        <dbReference type="EC" id="1.14.99.56"/>
    </reaction>
</comment>
<comment type="domain">
    <text evidence="8">Has a modular structure: an endo-beta-1,4-glucanase catalytic module at the N-terminus, a linker rich in serines and threonines, and a C-terminal carbohydrate-binding module (CBM).</text>
</comment>
<keyword evidence="12" id="KW-1185">Reference proteome</keyword>
<evidence type="ECO:0000259" key="10">
    <source>
        <dbReference type="Pfam" id="PF03443"/>
    </source>
</evidence>
<dbReference type="GO" id="GO:0030245">
    <property type="term" value="P:cellulose catabolic process"/>
    <property type="evidence" value="ECO:0007669"/>
    <property type="project" value="UniProtKB-UniRule"/>
</dbReference>
<dbReference type="STRING" id="47428.A0A284QL34"/>
<proteinExistence type="inferred from homology"/>
<dbReference type="EMBL" id="FUEG01000001">
    <property type="protein sequence ID" value="SJK97184.1"/>
    <property type="molecule type" value="Genomic_DNA"/>
</dbReference>
<dbReference type="Proteomes" id="UP000219338">
    <property type="component" value="Unassembled WGS sequence"/>
</dbReference>
<dbReference type="GO" id="GO:0005576">
    <property type="term" value="C:extracellular region"/>
    <property type="evidence" value="ECO:0007669"/>
    <property type="project" value="UniProtKB-SubCell"/>
</dbReference>
<keyword evidence="4 8" id="KW-1015">Disulfide bond</keyword>
<dbReference type="GO" id="GO:0008810">
    <property type="term" value="F:cellulase activity"/>
    <property type="evidence" value="ECO:0007669"/>
    <property type="project" value="UniProtKB-UniRule"/>
</dbReference>
<dbReference type="CDD" id="cd21175">
    <property type="entry name" value="LPMO_AA9"/>
    <property type="match status" value="1"/>
</dbReference>
<protein>
    <recommendedName>
        <fullName evidence="8">AA9 family lytic polysaccharide monooxygenase</fullName>
        <ecNumber evidence="8">1.14.99.56</ecNumber>
    </recommendedName>
    <alternativeName>
        <fullName evidence="8">Endo-beta-1,4-glucanase</fullName>
    </alternativeName>
    <alternativeName>
        <fullName evidence="8">Glycosyl hydrolase 61 family protein</fullName>
    </alternativeName>
</protein>
<accession>A0A284QL34</accession>
<evidence type="ECO:0000313" key="12">
    <source>
        <dbReference type="Proteomes" id="UP000219338"/>
    </source>
</evidence>
<dbReference type="InterPro" id="IPR049892">
    <property type="entry name" value="AA9"/>
</dbReference>
<dbReference type="OrthoDB" id="2525337at2759"/>
<reference evidence="12" key="1">
    <citation type="journal article" date="2017" name="Nat. Ecol. Evol.">
        <title>Genome expansion and lineage-specific genetic innovations in the forest pathogenic fungi Armillaria.</title>
        <authorList>
            <person name="Sipos G."/>
            <person name="Prasanna A.N."/>
            <person name="Walter M.C."/>
            <person name="O'Connor E."/>
            <person name="Balint B."/>
            <person name="Krizsan K."/>
            <person name="Kiss B."/>
            <person name="Hess J."/>
            <person name="Varga T."/>
            <person name="Slot J."/>
            <person name="Riley R."/>
            <person name="Boka B."/>
            <person name="Rigling D."/>
            <person name="Barry K."/>
            <person name="Lee J."/>
            <person name="Mihaltcheva S."/>
            <person name="LaButti K."/>
            <person name="Lipzen A."/>
            <person name="Waldron R."/>
            <person name="Moloney N.M."/>
            <person name="Sperisen C."/>
            <person name="Kredics L."/>
            <person name="Vagvoelgyi C."/>
            <person name="Patrignani A."/>
            <person name="Fitzpatrick D."/>
            <person name="Nagy I."/>
            <person name="Doyle S."/>
            <person name="Anderson J.B."/>
            <person name="Grigoriev I.V."/>
            <person name="Gueldener U."/>
            <person name="Muensterkoetter M."/>
            <person name="Nagy L.G."/>
        </authorList>
    </citation>
    <scope>NUCLEOTIDE SEQUENCE [LARGE SCALE GENOMIC DNA]</scope>
    <source>
        <strain evidence="12">C18/9</strain>
    </source>
</reference>
<comment type="function">
    <text evidence="8">Lytic polysaccharide monooxygenase (LMPO) that depolymerizes crystalline and amorphous polysaccharides via the oxidation of scissile alpha- or beta-(1-4)-glycosidic bonds, yielding C1 and/or C4 oxidation products. Catalysis by LPMOs requires the reduction of the active-site copper from Cu(II) to Cu(I) by a reducing agent and H(2)O(2) or O(2) as a cosubstrate.</text>
</comment>
<feature type="signal peptide" evidence="9">
    <location>
        <begin position="1"/>
        <end position="21"/>
    </location>
</feature>
<comment type="subcellular location">
    <subcellularLocation>
        <location evidence="1 8">Secreted</location>
    </subcellularLocation>
</comment>
<evidence type="ECO:0000256" key="2">
    <source>
        <dbReference type="ARBA" id="ARBA00022525"/>
    </source>
</evidence>
<keyword evidence="2 8" id="KW-0964">Secreted</keyword>
<keyword evidence="9" id="KW-0732">Signal</keyword>
<evidence type="ECO:0000256" key="7">
    <source>
        <dbReference type="ARBA" id="ARBA00044502"/>
    </source>
</evidence>
<dbReference type="Gene3D" id="2.70.50.70">
    <property type="match status" value="1"/>
</dbReference>
<keyword evidence="5 8" id="KW-0119">Carbohydrate metabolism</keyword>
<evidence type="ECO:0000256" key="4">
    <source>
        <dbReference type="ARBA" id="ARBA00023157"/>
    </source>
</evidence>
<evidence type="ECO:0000313" key="11">
    <source>
        <dbReference type="EMBL" id="SJK97184.1"/>
    </source>
</evidence>
<feature type="domain" description="Auxiliary Activity family 9 catalytic" evidence="10">
    <location>
        <begin position="22"/>
        <end position="230"/>
    </location>
</feature>
<evidence type="ECO:0000256" key="1">
    <source>
        <dbReference type="ARBA" id="ARBA00004613"/>
    </source>
</evidence>
<dbReference type="Pfam" id="PF03443">
    <property type="entry name" value="AA9"/>
    <property type="match status" value="1"/>
</dbReference>
<evidence type="ECO:0000256" key="8">
    <source>
        <dbReference type="RuleBase" id="RU368122"/>
    </source>
</evidence>
<evidence type="ECO:0000256" key="5">
    <source>
        <dbReference type="ARBA" id="ARBA00023277"/>
    </source>
</evidence>
<evidence type="ECO:0000256" key="3">
    <source>
        <dbReference type="ARBA" id="ARBA00023001"/>
    </source>
</evidence>
<evidence type="ECO:0000256" key="9">
    <source>
        <dbReference type="SAM" id="SignalP"/>
    </source>
</evidence>
<dbReference type="InterPro" id="IPR005103">
    <property type="entry name" value="AA9_LPMO"/>
</dbReference>